<dbReference type="InterPro" id="IPR013785">
    <property type="entry name" value="Aldolase_TIM"/>
</dbReference>
<organism evidence="10 11">
    <name type="scientific">Phytophthora infestans (strain T30-4)</name>
    <name type="common">Potato late blight agent</name>
    <dbReference type="NCBI Taxonomy" id="403677"/>
    <lineage>
        <taxon>Eukaryota</taxon>
        <taxon>Sar</taxon>
        <taxon>Stramenopiles</taxon>
        <taxon>Oomycota</taxon>
        <taxon>Peronosporomycetes</taxon>
        <taxon>Peronosporales</taxon>
        <taxon>Peronosporaceae</taxon>
        <taxon>Phytophthora</taxon>
    </lineage>
</organism>
<dbReference type="STRING" id="403677.D0MRL3"/>
<comment type="catalytic activity">
    <reaction evidence="6">
        <text>(3S)-3-hydroxy-3-methylglutaryl-CoA = acetoacetate + acetyl-CoA</text>
        <dbReference type="Rhea" id="RHEA:24404"/>
        <dbReference type="ChEBI" id="CHEBI:13705"/>
        <dbReference type="ChEBI" id="CHEBI:43074"/>
        <dbReference type="ChEBI" id="CHEBI:57288"/>
        <dbReference type="EC" id="4.1.3.4"/>
    </reaction>
</comment>
<dbReference type="GO" id="GO:0007034">
    <property type="term" value="P:vacuolar transport"/>
    <property type="evidence" value="ECO:0007669"/>
    <property type="project" value="InterPro"/>
</dbReference>
<dbReference type="SUPFAM" id="SSF51569">
    <property type="entry name" value="Aldolase"/>
    <property type="match status" value="1"/>
</dbReference>
<gene>
    <name evidence="10" type="ORF">PITG_00747</name>
</gene>
<dbReference type="FunFam" id="3.20.20.70:FF:000201">
    <property type="entry name" value="Hydroxymethylglutaryl-CoA lyase"/>
    <property type="match status" value="1"/>
</dbReference>
<dbReference type="InterPro" id="IPR043594">
    <property type="entry name" value="HMGL"/>
</dbReference>
<evidence type="ECO:0000256" key="4">
    <source>
        <dbReference type="ARBA" id="ARBA00022723"/>
    </source>
</evidence>
<protein>
    <recommendedName>
        <fullName evidence="3">hydroxymethylglutaryl-CoA lyase</fullName>
        <ecNumber evidence="3">4.1.3.4</ecNumber>
    </recommendedName>
</protein>
<dbReference type="Gene3D" id="3.20.20.70">
    <property type="entry name" value="Aldolase class I"/>
    <property type="match status" value="1"/>
</dbReference>
<accession>D0MRL3</accession>
<dbReference type="NCBIfam" id="NF004283">
    <property type="entry name" value="PRK05692.1"/>
    <property type="match status" value="1"/>
</dbReference>
<evidence type="ECO:0000256" key="8">
    <source>
        <dbReference type="SAM" id="MobiDB-lite"/>
    </source>
</evidence>
<evidence type="ECO:0000256" key="1">
    <source>
        <dbReference type="ARBA" id="ARBA00005143"/>
    </source>
</evidence>
<keyword evidence="4" id="KW-0479">Metal-binding</keyword>
<name>D0MRL3_PHYIT</name>
<keyword evidence="7" id="KW-0175">Coiled coil</keyword>
<dbReference type="PANTHER" id="PTHR42738:SF7">
    <property type="entry name" value="HYDROXYMETHYLGLUTARYL-COA LYASE"/>
    <property type="match status" value="1"/>
</dbReference>
<evidence type="ECO:0000313" key="10">
    <source>
        <dbReference type="EMBL" id="EEY58132.1"/>
    </source>
</evidence>
<dbReference type="RefSeq" id="XP_002909318.1">
    <property type="nucleotide sequence ID" value="XM_002909272.1"/>
</dbReference>
<dbReference type="PANTHER" id="PTHR42738">
    <property type="entry name" value="HYDROXYMETHYLGLUTARYL-COA LYASE"/>
    <property type="match status" value="1"/>
</dbReference>
<keyword evidence="11" id="KW-1185">Reference proteome</keyword>
<dbReference type="GO" id="GO:0004419">
    <property type="term" value="F:hydroxymethylglutaryl-CoA lyase activity"/>
    <property type="evidence" value="ECO:0007669"/>
    <property type="project" value="UniProtKB-EC"/>
</dbReference>
<evidence type="ECO:0000256" key="3">
    <source>
        <dbReference type="ARBA" id="ARBA00012910"/>
    </source>
</evidence>
<evidence type="ECO:0000256" key="2">
    <source>
        <dbReference type="ARBA" id="ARBA00009405"/>
    </source>
</evidence>
<evidence type="ECO:0000256" key="5">
    <source>
        <dbReference type="ARBA" id="ARBA00023239"/>
    </source>
</evidence>
<dbReference type="InterPro" id="IPR005024">
    <property type="entry name" value="Snf7_fam"/>
</dbReference>
<sequence length="564" mass="59986">MGSATRVAAASGYPSFVKIVEVGPRDGLQNEKTNVSTDDKVKFINLLSETGLSAIEATSFVSPKWVPQMADNAYVLKGISRKQGVSYPVLTPNIKGFDSAVAAGAEEVAIFGAASEAFSQKNINCSIEESLERFRPVCEKANSLGIRVRGYVSCVLGCPYQGPVDPSAVATVALKMLEMGCYEVSLGDTIGVGNPASTLAMLQATKQVIPAERLAVHFHDTYGQALSNILIALQEGIAVVDSSAAGLGGCPYASGASGNVATEDVLYMVHGLGIQTGVNLDKVIEAGDFITKLLDRPTHSKSSLMPTHIIKVAKSHFFPSLLFCTRMGSSNSKSKQHASSTGGADSGAGASGVRAQITSKDKAILDLKNARDRLKKYQSRLDIEANQLHDSAKRLLQAGKRDRAKLALKLKKYKEQQMHQADEHLIQVLGMLDTVEWETQQLQVFEGLKAGNSILNAIHKEMSVEAVEELMLETEEAQVTANEISRIIGGNLTVEDEDAVLSELAEIEKLEADALAAAMPPDPTAALNTADISMDVIAATSTEAGAKSKTRAVKNKQEAVAILG</sequence>
<feature type="region of interest" description="Disordered" evidence="8">
    <location>
        <begin position="332"/>
        <end position="354"/>
    </location>
</feature>
<feature type="coiled-coil region" evidence="7">
    <location>
        <begin position="360"/>
        <end position="416"/>
    </location>
</feature>
<dbReference type="eggNOG" id="KOG2910">
    <property type="taxonomic scope" value="Eukaryota"/>
</dbReference>
<dbReference type="UniPathway" id="UPA00896">
    <property type="reaction ID" value="UER00863"/>
</dbReference>
<dbReference type="KEGG" id="pif:PITG_00747"/>
<dbReference type="AlphaFoldDB" id="D0MRL3"/>
<proteinExistence type="inferred from homology"/>
<dbReference type="Proteomes" id="UP000006643">
    <property type="component" value="Unassembled WGS sequence"/>
</dbReference>
<dbReference type="eggNOG" id="KOG2368">
    <property type="taxonomic scope" value="Eukaryota"/>
</dbReference>
<comment type="similarity">
    <text evidence="2">Belongs to the HMG-CoA lyase family.</text>
</comment>
<dbReference type="PROSITE" id="PS50991">
    <property type="entry name" value="PYR_CT"/>
    <property type="match status" value="1"/>
</dbReference>
<dbReference type="HOGENOM" id="CLU_032100_0_0_1"/>
<dbReference type="InterPro" id="IPR000891">
    <property type="entry name" value="PYR_CT"/>
</dbReference>
<evidence type="ECO:0000256" key="6">
    <source>
        <dbReference type="ARBA" id="ARBA00049877"/>
    </source>
</evidence>
<evidence type="ECO:0000259" key="9">
    <source>
        <dbReference type="PROSITE" id="PS50991"/>
    </source>
</evidence>
<dbReference type="CDD" id="cd07938">
    <property type="entry name" value="DRE_TIM_HMGL"/>
    <property type="match status" value="1"/>
</dbReference>
<dbReference type="Pfam" id="PF03357">
    <property type="entry name" value="Snf7"/>
    <property type="match status" value="1"/>
</dbReference>
<dbReference type="GO" id="GO:0046951">
    <property type="term" value="P:ketone body biosynthetic process"/>
    <property type="evidence" value="ECO:0007669"/>
    <property type="project" value="TreeGrafter"/>
</dbReference>
<feature type="domain" description="Pyruvate carboxyltransferase" evidence="9">
    <location>
        <begin position="17"/>
        <end position="284"/>
    </location>
</feature>
<dbReference type="EMBL" id="DS028118">
    <property type="protein sequence ID" value="EEY58132.1"/>
    <property type="molecule type" value="Genomic_DNA"/>
</dbReference>
<dbReference type="EC" id="4.1.3.4" evidence="3"/>
<evidence type="ECO:0000313" key="11">
    <source>
        <dbReference type="Proteomes" id="UP000006643"/>
    </source>
</evidence>
<dbReference type="OMA" id="PATASAX"/>
<dbReference type="VEuPathDB" id="FungiDB:PITG_00747"/>
<dbReference type="OrthoDB" id="1905920at2759"/>
<dbReference type="InParanoid" id="D0MRL3"/>
<dbReference type="GO" id="GO:0006552">
    <property type="term" value="P:L-leucine catabolic process"/>
    <property type="evidence" value="ECO:0007669"/>
    <property type="project" value="TreeGrafter"/>
</dbReference>
<comment type="pathway">
    <text evidence="1">Metabolic intermediate metabolism; (S)-3-hydroxy-3-methylglutaryl-CoA degradation; acetoacetate from (S)-3-hydroxy-3-methylglutaryl-CoA: step 1/1.</text>
</comment>
<reference evidence="11" key="1">
    <citation type="journal article" date="2009" name="Nature">
        <title>Genome sequence and analysis of the Irish potato famine pathogen Phytophthora infestans.</title>
        <authorList>
            <consortium name="The Broad Institute Genome Sequencing Platform"/>
            <person name="Haas B.J."/>
            <person name="Kamoun S."/>
            <person name="Zody M.C."/>
            <person name="Jiang R.H."/>
            <person name="Handsaker R.E."/>
            <person name="Cano L.M."/>
            <person name="Grabherr M."/>
            <person name="Kodira C.D."/>
            <person name="Raffaele S."/>
            <person name="Torto-Alalibo T."/>
            <person name="Bozkurt T.O."/>
            <person name="Ah-Fong A.M."/>
            <person name="Alvarado L."/>
            <person name="Anderson V.L."/>
            <person name="Armstrong M.R."/>
            <person name="Avrova A."/>
            <person name="Baxter L."/>
            <person name="Beynon J."/>
            <person name="Boevink P.C."/>
            <person name="Bollmann S.R."/>
            <person name="Bos J.I."/>
            <person name="Bulone V."/>
            <person name="Cai G."/>
            <person name="Cakir C."/>
            <person name="Carrington J.C."/>
            <person name="Chawner M."/>
            <person name="Conti L."/>
            <person name="Costanzo S."/>
            <person name="Ewan R."/>
            <person name="Fahlgren N."/>
            <person name="Fischbach M.A."/>
            <person name="Fugelstad J."/>
            <person name="Gilroy E.M."/>
            <person name="Gnerre S."/>
            <person name="Green P.J."/>
            <person name="Grenville-Briggs L.J."/>
            <person name="Griffith J."/>
            <person name="Grunwald N.J."/>
            <person name="Horn K."/>
            <person name="Horner N.R."/>
            <person name="Hu C.H."/>
            <person name="Huitema E."/>
            <person name="Jeong D.H."/>
            <person name="Jones A.M."/>
            <person name="Jones J.D."/>
            <person name="Jones R.W."/>
            <person name="Karlsson E.K."/>
            <person name="Kunjeti S.G."/>
            <person name="Lamour K."/>
            <person name="Liu Z."/>
            <person name="Ma L."/>
            <person name="Maclean D."/>
            <person name="Chibucos M.C."/>
            <person name="McDonald H."/>
            <person name="McWalters J."/>
            <person name="Meijer H.J."/>
            <person name="Morgan W."/>
            <person name="Morris P.F."/>
            <person name="Munro C.A."/>
            <person name="O'Neill K."/>
            <person name="Ospina-Giraldo M."/>
            <person name="Pinzon A."/>
            <person name="Pritchard L."/>
            <person name="Ramsahoye B."/>
            <person name="Ren Q."/>
            <person name="Restrepo S."/>
            <person name="Roy S."/>
            <person name="Sadanandom A."/>
            <person name="Savidor A."/>
            <person name="Schornack S."/>
            <person name="Schwartz D.C."/>
            <person name="Schumann U.D."/>
            <person name="Schwessinger B."/>
            <person name="Seyer L."/>
            <person name="Sharpe T."/>
            <person name="Silvar C."/>
            <person name="Song J."/>
            <person name="Studholme D.J."/>
            <person name="Sykes S."/>
            <person name="Thines M."/>
            <person name="van de Vondervoort P.J."/>
            <person name="Phuntumart V."/>
            <person name="Wawra S."/>
            <person name="Weide R."/>
            <person name="Win J."/>
            <person name="Young C."/>
            <person name="Zhou S."/>
            <person name="Fry W."/>
            <person name="Meyers B.C."/>
            <person name="van West P."/>
            <person name="Ristaino J."/>
            <person name="Govers F."/>
            <person name="Birch P.R."/>
            <person name="Whisson S.C."/>
            <person name="Judelson H.S."/>
            <person name="Nusbaum C."/>
        </authorList>
    </citation>
    <scope>NUCLEOTIDE SEQUENCE [LARGE SCALE GENOMIC DNA]</scope>
    <source>
        <strain evidence="11">T30-4</strain>
    </source>
</reference>
<feature type="compositionally biased region" description="Low complexity" evidence="8">
    <location>
        <begin position="332"/>
        <end position="343"/>
    </location>
</feature>
<evidence type="ECO:0000256" key="7">
    <source>
        <dbReference type="SAM" id="Coils"/>
    </source>
</evidence>
<keyword evidence="5 10" id="KW-0456">Lyase</keyword>
<dbReference type="Pfam" id="PF00682">
    <property type="entry name" value="HMGL-like"/>
    <property type="match status" value="1"/>
</dbReference>
<dbReference type="GO" id="GO:0046872">
    <property type="term" value="F:metal ion binding"/>
    <property type="evidence" value="ECO:0007669"/>
    <property type="project" value="UniProtKB-KW"/>
</dbReference>
<dbReference type="GeneID" id="9472548"/>